<dbReference type="GO" id="GO:0016740">
    <property type="term" value="F:transferase activity"/>
    <property type="evidence" value="ECO:0007669"/>
    <property type="project" value="UniProtKB-KW"/>
</dbReference>
<dbReference type="SUPFAM" id="SSF51161">
    <property type="entry name" value="Trimeric LpxA-like enzymes"/>
    <property type="match status" value="1"/>
</dbReference>
<gene>
    <name evidence="2" type="primary">ccmN</name>
    <name evidence="2" type="ORF">XM38_016510</name>
</gene>
<protein>
    <submittedName>
        <fullName evidence="2">Transferase</fullName>
    </submittedName>
</protein>
<evidence type="ECO:0000313" key="2">
    <source>
        <dbReference type="EMBL" id="ASC70706.1"/>
    </source>
</evidence>
<dbReference type="EMBL" id="CP021983">
    <property type="protein sequence ID" value="ASC70706.1"/>
    <property type="molecule type" value="Genomic_DNA"/>
</dbReference>
<evidence type="ECO:0000256" key="1">
    <source>
        <dbReference type="SAM" id="MobiDB-lite"/>
    </source>
</evidence>
<dbReference type="AlphaFoldDB" id="A0A1Z3HKC2"/>
<feature type="region of interest" description="Disordered" evidence="1">
    <location>
        <begin position="130"/>
        <end position="156"/>
    </location>
</feature>
<dbReference type="Gene3D" id="2.160.10.10">
    <property type="entry name" value="Hexapeptide repeat proteins"/>
    <property type="match status" value="1"/>
</dbReference>
<name>A0A1Z3HKC2_9CYAN</name>
<evidence type="ECO:0000313" key="3">
    <source>
        <dbReference type="Proteomes" id="UP000191901"/>
    </source>
</evidence>
<dbReference type="RefSeq" id="WP_137455044.1">
    <property type="nucleotide sequence ID" value="NZ_CP021983.2"/>
</dbReference>
<proteinExistence type="predicted"/>
<keyword evidence="3" id="KW-1185">Reference proteome</keyword>
<organism evidence="2 3">
    <name type="scientific">Halomicronema hongdechloris C2206</name>
    <dbReference type="NCBI Taxonomy" id="1641165"/>
    <lineage>
        <taxon>Bacteria</taxon>
        <taxon>Bacillati</taxon>
        <taxon>Cyanobacteriota</taxon>
        <taxon>Cyanophyceae</taxon>
        <taxon>Nodosilineales</taxon>
        <taxon>Nodosilineaceae</taxon>
        <taxon>Halomicronema</taxon>
    </lineage>
</organism>
<dbReference type="GO" id="GO:0031470">
    <property type="term" value="C:carboxysome"/>
    <property type="evidence" value="ECO:0007669"/>
    <property type="project" value="UniProtKB-ARBA"/>
</dbReference>
<keyword evidence="2" id="KW-0808">Transferase</keyword>
<dbReference type="KEGG" id="hhg:XM38_016510"/>
<dbReference type="OrthoDB" id="481965at2"/>
<dbReference type="Proteomes" id="UP000191901">
    <property type="component" value="Chromosome"/>
</dbReference>
<reference evidence="2 3" key="1">
    <citation type="journal article" date="2016" name="Biochim. Biophys. Acta">
        <title>Characterization of red-shifted phycobilisomes isolated from the chlorophyll f-containing cyanobacterium Halomicronema hongdechloris.</title>
        <authorList>
            <person name="Li Y."/>
            <person name="Lin Y."/>
            <person name="Garvey C.J."/>
            <person name="Birch D."/>
            <person name="Corkery R.W."/>
            <person name="Loughlin P.C."/>
            <person name="Scheer H."/>
            <person name="Willows R.D."/>
            <person name="Chen M."/>
        </authorList>
    </citation>
    <scope>NUCLEOTIDE SEQUENCE [LARGE SCALE GENOMIC DNA]</scope>
    <source>
        <strain evidence="2 3">C2206</strain>
    </source>
</reference>
<dbReference type="GO" id="GO:0043886">
    <property type="term" value="F:structural constituent of carboxysome shell"/>
    <property type="evidence" value="ECO:0007669"/>
    <property type="project" value="UniProtKB-ARBA"/>
</dbReference>
<dbReference type="InterPro" id="IPR011004">
    <property type="entry name" value="Trimer_LpxA-like_sf"/>
</dbReference>
<sequence length="156" mass="16266">MSDWFPSQLSHGSEYYLHGPVEVEPGAIIAAGVVLEAAANASLVIQSGVCIGKGVIIQAWQGTLTIEADANLGSDVVVVGQGQIGTRACIGAESTIINPAIASEQVVPANSLLGGWQQSAACGYRPALHQRSPSPLSQRLRLPRPHLPMGLLPRRG</sequence>
<accession>A0A1Z3HKC2</accession>